<gene>
    <name evidence="3" type="ORF">BROSI_A3813</name>
</gene>
<feature type="transmembrane region" description="Helical" evidence="1">
    <location>
        <begin position="136"/>
        <end position="154"/>
    </location>
</feature>
<feature type="transmembrane region" description="Helical" evidence="1">
    <location>
        <begin position="161"/>
        <end position="178"/>
    </location>
</feature>
<keyword evidence="1" id="KW-1133">Transmembrane helix</keyword>
<feature type="domain" description="HPP transmembrane region" evidence="2">
    <location>
        <begin position="80"/>
        <end position="229"/>
    </location>
</feature>
<evidence type="ECO:0000313" key="3">
    <source>
        <dbReference type="EMBL" id="GAN35264.1"/>
    </source>
</evidence>
<dbReference type="InterPro" id="IPR007065">
    <property type="entry name" value="HPP"/>
</dbReference>
<dbReference type="EMBL" id="BAFN01000001">
    <property type="protein sequence ID" value="GAN35264.1"/>
    <property type="molecule type" value="Genomic_DNA"/>
</dbReference>
<evidence type="ECO:0000313" key="4">
    <source>
        <dbReference type="Proteomes" id="UP000032309"/>
    </source>
</evidence>
<dbReference type="RefSeq" id="WP_082059315.1">
    <property type="nucleotide sequence ID" value="NZ_BAFN01000001.1"/>
</dbReference>
<dbReference type="InterPro" id="IPR058581">
    <property type="entry name" value="TM_HPP"/>
</dbReference>
<organism evidence="3 4">
    <name type="scientific">Candidatus Brocadia sinica JPN1</name>
    <dbReference type="NCBI Taxonomy" id="1197129"/>
    <lineage>
        <taxon>Bacteria</taxon>
        <taxon>Pseudomonadati</taxon>
        <taxon>Planctomycetota</taxon>
        <taxon>Candidatus Brocadiia</taxon>
        <taxon>Candidatus Brocadiales</taxon>
        <taxon>Candidatus Brocadiaceae</taxon>
        <taxon>Candidatus Brocadia</taxon>
    </lineage>
</organism>
<proteinExistence type="predicted"/>
<dbReference type="Proteomes" id="UP000032309">
    <property type="component" value="Unassembled WGS sequence"/>
</dbReference>
<dbReference type="Pfam" id="PF04982">
    <property type="entry name" value="TM_HPP"/>
    <property type="match status" value="1"/>
</dbReference>
<keyword evidence="1" id="KW-0472">Membrane</keyword>
<keyword evidence="1" id="KW-0812">Transmembrane</keyword>
<feature type="transmembrane region" description="Helical" evidence="1">
    <location>
        <begin position="198"/>
        <end position="220"/>
    </location>
</feature>
<keyword evidence="4" id="KW-1185">Reference proteome</keyword>
<reference evidence="4" key="1">
    <citation type="journal article" date="2015" name="Genome Announc.">
        <title>Draft Genome Sequence of an Anaerobic Ammonium-Oxidizing Bacterium, "Candidatus Brocadia sinica".</title>
        <authorList>
            <person name="Oshiki M."/>
            <person name="Shinyako-Hata K."/>
            <person name="Satoh H."/>
            <person name="Okabe S."/>
        </authorList>
    </citation>
    <scope>NUCLEOTIDE SEQUENCE [LARGE SCALE GENOMIC DNA]</scope>
    <source>
        <strain evidence="4">JPN1</strain>
    </source>
</reference>
<sequence>MERKLWMVKKRQTAEEKKVLDVAFEVQKDTEEDKRGISVYLTDFIRKYSNKERDKMPFTERINKVSSVIKKLPMTPHSAIPSREVWLSLWGAFLGIGFTALLAYLWRFPMLLGPFGASSVLIYGAYKSPLAQPRNVLLGHFVSACIGIVVHDFFGATFWSIALGVALALVLMTVTYSIHPPAGATAYIAVQTGGLGAAYMYIFNPVTLGAFILVLIGVIFNKLGKREYPTHWW</sequence>
<protein>
    <recommendedName>
        <fullName evidence="2">HPP transmembrane region domain-containing protein</fullName>
    </recommendedName>
</protein>
<feature type="transmembrane region" description="Helical" evidence="1">
    <location>
        <begin position="85"/>
        <end position="106"/>
    </location>
</feature>
<dbReference type="SUPFAM" id="SSF103473">
    <property type="entry name" value="MFS general substrate transporter"/>
    <property type="match status" value="1"/>
</dbReference>
<dbReference type="InterPro" id="IPR036259">
    <property type="entry name" value="MFS_trans_sf"/>
</dbReference>
<evidence type="ECO:0000256" key="1">
    <source>
        <dbReference type="SAM" id="Phobius"/>
    </source>
</evidence>
<comment type="caution">
    <text evidence="3">The sequence shown here is derived from an EMBL/GenBank/DDBJ whole genome shotgun (WGS) entry which is preliminary data.</text>
</comment>
<dbReference type="PANTHER" id="PTHR33741">
    <property type="entry name" value="TRANSMEMBRANE PROTEIN DDB_G0269096-RELATED"/>
    <property type="match status" value="1"/>
</dbReference>
<name>A0ABQ0K3F7_9BACT</name>
<dbReference type="PANTHER" id="PTHR33741:SF5">
    <property type="entry name" value="TRANSMEMBRANE PROTEIN DDB_G0269096-RELATED"/>
    <property type="match status" value="1"/>
</dbReference>
<accession>A0ABQ0K3F7</accession>
<evidence type="ECO:0000259" key="2">
    <source>
        <dbReference type="Pfam" id="PF04982"/>
    </source>
</evidence>